<evidence type="ECO:0000313" key="1">
    <source>
        <dbReference type="EMBL" id="KAJ9660921.1"/>
    </source>
</evidence>
<comment type="caution">
    <text evidence="1">The sequence shown here is derived from an EMBL/GenBank/DDBJ whole genome shotgun (WGS) entry which is preliminary data.</text>
</comment>
<accession>A0ACC3AF44</accession>
<reference evidence="1" key="1">
    <citation type="submission" date="2022-10" db="EMBL/GenBank/DDBJ databases">
        <title>Culturing micro-colonial fungi from biological soil crusts in the Mojave desert and describing Neophaeococcomyces mojavensis, and introducing the new genera and species Taxawa tesnikishii.</title>
        <authorList>
            <person name="Kurbessoian T."/>
            <person name="Stajich J.E."/>
        </authorList>
    </citation>
    <scope>NUCLEOTIDE SEQUENCE</scope>
    <source>
        <strain evidence="1">JES_112</strain>
    </source>
</reference>
<protein>
    <submittedName>
        <fullName evidence="1">Uncharacterized protein</fullName>
    </submittedName>
</protein>
<dbReference type="EMBL" id="JAPDRQ010000027">
    <property type="protein sequence ID" value="KAJ9660921.1"/>
    <property type="molecule type" value="Genomic_DNA"/>
</dbReference>
<dbReference type="Proteomes" id="UP001172386">
    <property type="component" value="Unassembled WGS sequence"/>
</dbReference>
<gene>
    <name evidence="1" type="ORF">H2198_002266</name>
</gene>
<evidence type="ECO:0000313" key="2">
    <source>
        <dbReference type="Proteomes" id="UP001172386"/>
    </source>
</evidence>
<name>A0ACC3AF44_9EURO</name>
<keyword evidence="2" id="KW-1185">Reference proteome</keyword>
<sequence>MTAAGAPSQAYFALAIVLLKLKPRGVTFEGFILSLRQSLTREADQPASLTKPVLNVAAFWQNIFIQSQQQNQKQESQIIALQNQLDDDGSQSQGHEQRWKRKHDNVLSPSKANMQSKKRKLDLPPDMDLHSDEHGVAEPNPDHLRLLRIILRLAPTSHINIEDGVDGKETVQYMRDACVAIIGSIQIADDRSTDAKATKTVGLSLHEACHTAKSIWWLITKCLREQRPTSGNAKLLERLVPALSSVVQFLLGRLHQYCLDEADDRSKLSSRRTGSRKSNTKATIQRSLEATELFKYNCNTISSLLAHMLASTTILQPKCPVAFEAVACTFLDHLGSSISLHLFGDPENNTDSKGLMPPRGPQDVAHIATDDAILTTQLEAPYLVHILRGLTRPPEARNKGGSRHTFTRLISSGASFGANTLERLQNTLLRGIFDDEDMAFANSLRRVETEDALTSLPGTEMNEVDENSRNWFLSQVWENLGWDILFRKQ</sequence>
<proteinExistence type="predicted"/>
<organism evidence="1 2">
    <name type="scientific">Neophaeococcomyces mojaviensis</name>
    <dbReference type="NCBI Taxonomy" id="3383035"/>
    <lineage>
        <taxon>Eukaryota</taxon>
        <taxon>Fungi</taxon>
        <taxon>Dikarya</taxon>
        <taxon>Ascomycota</taxon>
        <taxon>Pezizomycotina</taxon>
        <taxon>Eurotiomycetes</taxon>
        <taxon>Chaetothyriomycetidae</taxon>
        <taxon>Chaetothyriales</taxon>
        <taxon>Chaetothyriales incertae sedis</taxon>
        <taxon>Neophaeococcomyces</taxon>
    </lineage>
</organism>